<evidence type="ECO:0000256" key="1">
    <source>
        <dbReference type="ARBA" id="ARBA00004141"/>
    </source>
</evidence>
<dbReference type="PANTHER" id="PTHR13906:SF4">
    <property type="entry name" value="LYSOPHOSPHOLIPID ACYLTRANSFERASE 6"/>
    <property type="match status" value="1"/>
</dbReference>
<evidence type="ECO:0000256" key="6">
    <source>
        <dbReference type="ARBA" id="ARBA00023315"/>
    </source>
</evidence>
<feature type="region of interest" description="Disordered" evidence="7">
    <location>
        <begin position="225"/>
        <end position="263"/>
    </location>
</feature>
<dbReference type="GO" id="GO:0016746">
    <property type="term" value="F:acyltransferase activity"/>
    <property type="evidence" value="ECO:0007669"/>
    <property type="project" value="UniProtKB-KW"/>
</dbReference>
<feature type="transmembrane region" description="Helical" evidence="8">
    <location>
        <begin position="35"/>
        <end position="53"/>
    </location>
</feature>
<comment type="caution">
    <text evidence="9">The sequence shown here is derived from an EMBL/GenBank/DDBJ whole genome shotgun (WGS) entry which is preliminary data.</text>
</comment>
<evidence type="ECO:0000256" key="5">
    <source>
        <dbReference type="ARBA" id="ARBA00023136"/>
    </source>
</evidence>
<feature type="transmembrane region" description="Helical" evidence="8">
    <location>
        <begin position="184"/>
        <end position="203"/>
    </location>
</feature>
<comment type="subcellular location">
    <subcellularLocation>
        <location evidence="1">Membrane</location>
        <topology evidence="1">Multi-pass membrane protein</topology>
    </subcellularLocation>
</comment>
<dbReference type="InterPro" id="IPR004299">
    <property type="entry name" value="MBOAT_fam"/>
</dbReference>
<keyword evidence="4 8" id="KW-1133">Transmembrane helix</keyword>
<feature type="transmembrane region" description="Helical" evidence="8">
    <location>
        <begin position="482"/>
        <end position="501"/>
    </location>
</feature>
<evidence type="ECO:0000256" key="4">
    <source>
        <dbReference type="ARBA" id="ARBA00022989"/>
    </source>
</evidence>
<protein>
    <submittedName>
        <fullName evidence="9">Uncharacterized protein</fullName>
    </submittedName>
</protein>
<keyword evidence="10" id="KW-1185">Reference proteome</keyword>
<dbReference type="PANTHER" id="PTHR13906">
    <property type="entry name" value="PORCUPINE"/>
    <property type="match status" value="1"/>
</dbReference>
<dbReference type="GO" id="GO:0016020">
    <property type="term" value="C:membrane"/>
    <property type="evidence" value="ECO:0007669"/>
    <property type="project" value="UniProtKB-SubCell"/>
</dbReference>
<evidence type="ECO:0000313" key="9">
    <source>
        <dbReference type="EMBL" id="KAK3880788.1"/>
    </source>
</evidence>
<name>A0AAE1FZR1_PETCI</name>
<gene>
    <name evidence="9" type="ORF">Pcinc_014740</name>
</gene>
<feature type="transmembrane region" description="Helical" evidence="8">
    <location>
        <begin position="94"/>
        <end position="117"/>
    </location>
</feature>
<keyword evidence="5 8" id="KW-0472">Membrane</keyword>
<dbReference type="EMBL" id="JAWQEG010001288">
    <property type="protein sequence ID" value="KAK3880788.1"/>
    <property type="molecule type" value="Genomic_DNA"/>
</dbReference>
<dbReference type="InterPro" id="IPR049941">
    <property type="entry name" value="LPLAT_7/PORCN-like"/>
</dbReference>
<dbReference type="AlphaFoldDB" id="A0AAE1FZR1"/>
<reference evidence="9" key="1">
    <citation type="submission" date="2023-10" db="EMBL/GenBank/DDBJ databases">
        <title>Genome assemblies of two species of porcelain crab, Petrolisthes cinctipes and Petrolisthes manimaculis (Anomura: Porcellanidae).</title>
        <authorList>
            <person name="Angst P."/>
        </authorList>
    </citation>
    <scope>NUCLEOTIDE SEQUENCE</scope>
    <source>
        <strain evidence="9">PB745_01</strain>
        <tissue evidence="9">Gill</tissue>
    </source>
</reference>
<dbReference type="GO" id="GO:0030258">
    <property type="term" value="P:lipid modification"/>
    <property type="evidence" value="ECO:0007669"/>
    <property type="project" value="TreeGrafter"/>
</dbReference>
<feature type="transmembrane region" description="Helical" evidence="8">
    <location>
        <begin position="65"/>
        <end position="88"/>
    </location>
</feature>
<feature type="compositionally biased region" description="Basic and acidic residues" evidence="7">
    <location>
        <begin position="237"/>
        <end position="249"/>
    </location>
</feature>
<proteinExistence type="predicted"/>
<keyword evidence="2" id="KW-0808">Transferase</keyword>
<feature type="transmembrane region" description="Helical" evidence="8">
    <location>
        <begin position="307"/>
        <end position="327"/>
    </location>
</feature>
<evidence type="ECO:0000256" key="3">
    <source>
        <dbReference type="ARBA" id="ARBA00022692"/>
    </source>
</evidence>
<feature type="transmembrane region" description="Helical" evidence="8">
    <location>
        <begin position="267"/>
        <end position="286"/>
    </location>
</feature>
<evidence type="ECO:0000313" key="10">
    <source>
        <dbReference type="Proteomes" id="UP001286313"/>
    </source>
</evidence>
<keyword evidence="6" id="KW-0012">Acyltransferase</keyword>
<keyword evidence="3 8" id="KW-0812">Transmembrane</keyword>
<sequence>MASEASSQWEEFYFGSRRFQPMADYLGMPIDQVNFILGQLMALVLAYVMRVYCHPSQVSTSTRHYCSFLTGLGISYFCFGRQVVLAVLLVLGCYLLMLLLPLTLLHHVTLAASLTFLSVMHIQRQFYEDGLFVIDVTGPLMIIVQKATSLAYSLHDGLSGLKDEELTPLQRELVLRKRPTVIEYFSYMLNFHSMLAGPFFMFADYQDFIEGTHYAKRALGTSSPMVSLDSNSNKSPAEVKPESEGEVGHKTSQVTHPRKEPNPTRVSLYKASLAAICAFVTVMILPKFRISFITEPSYFTSSWSYKVFFILAVTSCTRHVYYTGWLLGDSICNMSGMGFNGYNRDGTPRWDLVSNVDVASVETSLSLRDTLEAWNSGTMKWLRFMVYERAGEQKTLLTYMLSSLWHGFYPGYYITFVSGAFFTIVARYVRRSVRPQVLKFGPGVKKGYDLLTCLSSRLILAYFTFPFIHLRFWGSIAVYRDMYFFPVIIGVLLIVVLPIVLPPPQRSHQTKVTIPTSFDTGHVADEKLDKKVQ</sequence>
<accession>A0AAE1FZR1</accession>
<dbReference type="Pfam" id="PF03062">
    <property type="entry name" value="MBOAT"/>
    <property type="match status" value="1"/>
</dbReference>
<evidence type="ECO:0000256" key="2">
    <source>
        <dbReference type="ARBA" id="ARBA00022679"/>
    </source>
</evidence>
<feature type="transmembrane region" description="Helical" evidence="8">
    <location>
        <begin position="450"/>
        <end position="470"/>
    </location>
</feature>
<feature type="transmembrane region" description="Helical" evidence="8">
    <location>
        <begin position="410"/>
        <end position="429"/>
    </location>
</feature>
<feature type="compositionally biased region" description="Polar residues" evidence="7">
    <location>
        <begin position="225"/>
        <end position="235"/>
    </location>
</feature>
<evidence type="ECO:0000256" key="8">
    <source>
        <dbReference type="SAM" id="Phobius"/>
    </source>
</evidence>
<evidence type="ECO:0000256" key="7">
    <source>
        <dbReference type="SAM" id="MobiDB-lite"/>
    </source>
</evidence>
<dbReference type="Proteomes" id="UP001286313">
    <property type="component" value="Unassembled WGS sequence"/>
</dbReference>
<organism evidence="9 10">
    <name type="scientific">Petrolisthes cinctipes</name>
    <name type="common">Flat porcelain crab</name>
    <dbReference type="NCBI Taxonomy" id="88211"/>
    <lineage>
        <taxon>Eukaryota</taxon>
        <taxon>Metazoa</taxon>
        <taxon>Ecdysozoa</taxon>
        <taxon>Arthropoda</taxon>
        <taxon>Crustacea</taxon>
        <taxon>Multicrustacea</taxon>
        <taxon>Malacostraca</taxon>
        <taxon>Eumalacostraca</taxon>
        <taxon>Eucarida</taxon>
        <taxon>Decapoda</taxon>
        <taxon>Pleocyemata</taxon>
        <taxon>Anomura</taxon>
        <taxon>Galatheoidea</taxon>
        <taxon>Porcellanidae</taxon>
        <taxon>Petrolisthes</taxon>
    </lineage>
</organism>